<evidence type="ECO:0000313" key="2">
    <source>
        <dbReference type="EMBL" id="KAJ6443481.1"/>
    </source>
</evidence>
<evidence type="ECO:0000313" key="3">
    <source>
        <dbReference type="Proteomes" id="UP001163105"/>
    </source>
</evidence>
<keyword evidence="3" id="KW-1185">Reference proteome</keyword>
<reference evidence="2" key="1">
    <citation type="submission" date="2023-01" db="EMBL/GenBank/DDBJ databases">
        <title>The growth and conidiation of Purpureocillium lavendulum are regulated by nitrogen source and histone H3K14 acetylation.</title>
        <authorList>
            <person name="Tang P."/>
            <person name="Han J."/>
            <person name="Zhang C."/>
            <person name="Tang P."/>
            <person name="Qi F."/>
            <person name="Zhang K."/>
            <person name="Liang L."/>
        </authorList>
    </citation>
    <scope>NUCLEOTIDE SEQUENCE</scope>
    <source>
        <strain evidence="2">YMF1.00683</strain>
    </source>
</reference>
<name>A0AB34FXV1_9HYPO</name>
<accession>A0AB34FXV1</accession>
<feature type="region of interest" description="Disordered" evidence="1">
    <location>
        <begin position="183"/>
        <end position="208"/>
    </location>
</feature>
<dbReference type="AlphaFoldDB" id="A0AB34FXV1"/>
<gene>
    <name evidence="2" type="ORF">O9K51_04660</name>
</gene>
<protein>
    <submittedName>
        <fullName evidence="2">Pre-mRNA splicing factor</fullName>
    </submittedName>
</protein>
<dbReference type="Proteomes" id="UP001163105">
    <property type="component" value="Unassembled WGS sequence"/>
</dbReference>
<proteinExistence type="predicted"/>
<comment type="caution">
    <text evidence="2">The sequence shown here is derived from an EMBL/GenBank/DDBJ whole genome shotgun (WGS) entry which is preliminary data.</text>
</comment>
<evidence type="ECO:0000256" key="1">
    <source>
        <dbReference type="SAM" id="MobiDB-lite"/>
    </source>
</evidence>
<dbReference type="EMBL" id="JAQHRD010000003">
    <property type="protein sequence ID" value="KAJ6443481.1"/>
    <property type="molecule type" value="Genomic_DNA"/>
</dbReference>
<sequence>MARTYNIDKSLFKQHFRIAPTTQPPLSSTTSPLDSGLYAPIAAVAISRTVPFVALHAGPDASPSSPVIGVSHYPAFSKHFKLGLAPESHKSLAAAEGLESAAGRDMLWEELRMETSNGSRHAWSMLMPVEGDLTAGGVDSGPAGHGAHERKRRTFVWKRTHSVAVDGMHIAPLSTRNWKLVEQPADGSGRGTHRPQSPEVGEAGEDKATPLAVFTTSTQRGRCGVLQINVDYGSGFDTMLLLALLTLYCSGR</sequence>
<organism evidence="2 3">
    <name type="scientific">Purpureocillium lavendulum</name>
    <dbReference type="NCBI Taxonomy" id="1247861"/>
    <lineage>
        <taxon>Eukaryota</taxon>
        <taxon>Fungi</taxon>
        <taxon>Dikarya</taxon>
        <taxon>Ascomycota</taxon>
        <taxon>Pezizomycotina</taxon>
        <taxon>Sordariomycetes</taxon>
        <taxon>Hypocreomycetidae</taxon>
        <taxon>Hypocreales</taxon>
        <taxon>Ophiocordycipitaceae</taxon>
        <taxon>Purpureocillium</taxon>
    </lineage>
</organism>